<feature type="domain" description="DUF4397" evidence="1">
    <location>
        <begin position="266"/>
        <end position="382"/>
    </location>
</feature>
<sequence>MHFNACGRKQGNETMNIKHVVALAALPLVLAGCPFDDDDDNEITEVPVEAPAEPAAVRVFHASPDAPAVNLIVAGSEAAGGLDFSQSTGVLSLDAGTYSVAVDGILPAGTATVIGPVDLDLAQGVSYDVIAVNSVAEIEPLVIADEGELSDSTAVRVRVAHLAAAAPEVDVFVTEPGADLTAADPLGRFSFKEVLGPVEVPAADYQVRVALTDGTVVYDSGTVALAAGKDLLIGAIPTFRSGDAPIKLAVLDGDDVVIIHDANDGANLRVVHDSADAPAVDVILNDSMTPAIEDLAFPDVVGYVNLAAGSYDISVNAANTTTTVIDADGVALANGASYTVIALGELSAIEPLVLEDNERRVATEARVRLIHGSTLAGDVDIYVVAPMADITAATPAFEDVPFKAETGYVSLAEGEYDVVITPADQPTSEAIRVTVNLTAGEIYTAIARDGAGLTTPLSVIGLDGLAN</sequence>
<evidence type="ECO:0000259" key="1">
    <source>
        <dbReference type="Pfam" id="PF14344"/>
    </source>
</evidence>
<proteinExistence type="predicted"/>
<dbReference type="EMBL" id="CP003746">
    <property type="protein sequence ID" value="AFU98138.2"/>
    <property type="molecule type" value="Genomic_DNA"/>
</dbReference>
<protein>
    <recommendedName>
        <fullName evidence="1">DUF4397 domain-containing protein</fullName>
    </recommendedName>
</protein>
<accession>K4KJG0</accession>
<dbReference type="Pfam" id="PF14344">
    <property type="entry name" value="DUF4397"/>
    <property type="match status" value="3"/>
</dbReference>
<reference evidence="2 3" key="1">
    <citation type="journal article" date="2013" name="Genome Announc.">
        <title>Complete genome sequence of Simiduia agarivorans SA1(T), a marine bacterium able to degrade a variety of polysaccharides.</title>
        <authorList>
            <person name="Lin S.Y."/>
            <person name="Shieh W.Y."/>
            <person name="Chen J.S."/>
            <person name="Tang S.L."/>
        </authorList>
    </citation>
    <scope>NUCLEOTIDE SEQUENCE [LARGE SCALE GENOMIC DNA]</scope>
    <source>
        <strain evidence="3">DSM 21679 / JCM 13881 / BCRC 17597 / SA1</strain>
    </source>
</reference>
<organism evidence="2 3">
    <name type="scientific">Simiduia agarivorans (strain DSM 21679 / JCM 13881 / BCRC 17597 / SA1)</name>
    <dbReference type="NCBI Taxonomy" id="1117647"/>
    <lineage>
        <taxon>Bacteria</taxon>
        <taxon>Pseudomonadati</taxon>
        <taxon>Pseudomonadota</taxon>
        <taxon>Gammaproteobacteria</taxon>
        <taxon>Cellvibrionales</taxon>
        <taxon>Cellvibrionaceae</taxon>
        <taxon>Simiduia</taxon>
    </lineage>
</organism>
<dbReference type="STRING" id="1117647.M5M_04655"/>
<feature type="domain" description="DUF4397" evidence="1">
    <location>
        <begin position="385"/>
        <end position="451"/>
    </location>
</feature>
<keyword evidence="3" id="KW-1185">Reference proteome</keyword>
<dbReference type="Proteomes" id="UP000000466">
    <property type="component" value="Chromosome"/>
</dbReference>
<dbReference type="eggNOG" id="COG1404">
    <property type="taxonomic scope" value="Bacteria"/>
</dbReference>
<feature type="domain" description="DUF4397" evidence="1">
    <location>
        <begin position="55"/>
        <end position="171"/>
    </location>
</feature>
<evidence type="ECO:0000313" key="2">
    <source>
        <dbReference type="EMBL" id="AFU98138.2"/>
    </source>
</evidence>
<evidence type="ECO:0000313" key="3">
    <source>
        <dbReference type="Proteomes" id="UP000000466"/>
    </source>
</evidence>
<dbReference type="HOGENOM" id="CLU_023664_0_0_6"/>
<dbReference type="AlphaFoldDB" id="K4KJG0"/>
<name>K4KJG0_SIMAS</name>
<dbReference type="KEGG" id="saga:M5M_04655"/>
<gene>
    <name evidence="2" type="ordered locus">M5M_04655</name>
</gene>
<dbReference type="InterPro" id="IPR025510">
    <property type="entry name" value="DUF4397"/>
</dbReference>